<dbReference type="Proteomes" id="UP001445472">
    <property type="component" value="Unassembled WGS sequence"/>
</dbReference>
<reference evidence="1 2" key="1">
    <citation type="submission" date="2024-06" db="EMBL/GenBank/DDBJ databases">
        <title>The Natural Products Discovery Center: Release of the First 8490 Sequenced Strains for Exploring Actinobacteria Biosynthetic Diversity.</title>
        <authorList>
            <person name="Kalkreuter E."/>
            <person name="Kautsar S.A."/>
            <person name="Yang D."/>
            <person name="Bader C.D."/>
            <person name="Teijaro C.N."/>
            <person name="Fluegel L."/>
            <person name="Davis C.M."/>
            <person name="Simpson J.R."/>
            <person name="Lauterbach L."/>
            <person name="Steele A.D."/>
            <person name="Gui C."/>
            <person name="Meng S."/>
            <person name="Li G."/>
            <person name="Viehrig K."/>
            <person name="Ye F."/>
            <person name="Su P."/>
            <person name="Kiefer A.F."/>
            <person name="Nichols A."/>
            <person name="Cepeda A.J."/>
            <person name="Yan W."/>
            <person name="Fan B."/>
            <person name="Jiang Y."/>
            <person name="Adhikari A."/>
            <person name="Zheng C.-J."/>
            <person name="Schuster L."/>
            <person name="Cowan T.M."/>
            <person name="Smanski M.J."/>
            <person name="Chevrette M.G."/>
            <person name="De Carvalho L.P.S."/>
            <person name="Shen B."/>
        </authorList>
    </citation>
    <scope>NUCLEOTIDE SEQUENCE [LARGE SCALE GENOMIC DNA]</scope>
    <source>
        <strain evidence="1 2">NPDC000837</strain>
    </source>
</reference>
<protein>
    <submittedName>
        <fullName evidence="1">Tetratricopeptide repeat protein</fullName>
    </submittedName>
</protein>
<dbReference type="InterPro" id="IPR019734">
    <property type="entry name" value="TPR_rpt"/>
</dbReference>
<organism evidence="1 2">
    <name type="scientific">Streptomyces xantholiticus</name>
    <dbReference type="NCBI Taxonomy" id="68285"/>
    <lineage>
        <taxon>Bacteria</taxon>
        <taxon>Bacillati</taxon>
        <taxon>Actinomycetota</taxon>
        <taxon>Actinomycetes</taxon>
        <taxon>Kitasatosporales</taxon>
        <taxon>Streptomycetaceae</taxon>
        <taxon>Streptomyces</taxon>
    </lineage>
</organism>
<dbReference type="Gene3D" id="1.25.40.10">
    <property type="entry name" value="Tetratricopeptide repeat domain"/>
    <property type="match status" value="5"/>
</dbReference>
<accession>A0ABV1V337</accession>
<dbReference type="PANTHER" id="PTHR19959:SF119">
    <property type="entry name" value="FUNGAL LIPASE-LIKE DOMAIN-CONTAINING PROTEIN"/>
    <property type="match status" value="1"/>
</dbReference>
<proteinExistence type="predicted"/>
<evidence type="ECO:0000313" key="1">
    <source>
        <dbReference type="EMBL" id="MER6617453.1"/>
    </source>
</evidence>
<dbReference type="Pfam" id="PF13374">
    <property type="entry name" value="TPR_10"/>
    <property type="match status" value="4"/>
</dbReference>
<gene>
    <name evidence="1" type="ORF">ABT276_29725</name>
</gene>
<dbReference type="SUPFAM" id="SSF52540">
    <property type="entry name" value="P-loop containing nucleoside triphosphate hydrolases"/>
    <property type="match status" value="1"/>
</dbReference>
<name>A0ABV1V337_9ACTN</name>
<sequence>MTGANDREDQDRYLQNNTVHPGGSLYAVLHGDMHIRNGCPVYRVEPFPLQSTPPGVNEASVRPSRLLAAENRIVEFTGRHDELAELSSWRDSEVKGVSVKLVHGPGGQGKTRLAVQFAADSAERGWTVWSAHHLSDPTALTVVVPGDCGPTLLLIVEYAERWPVDDLQLLLGNSMLRRPERTRVLLIARPAGNWWPSLRHRLLDKMRLDVAAALKLESIAVDPALRWQVVTSARDQFATALGAPVTEVAEPPLEALTGPGFDLVLTLHMAALVAVYSRGRKTLMDSAALSAYLLDREHDYWQTLYDHDQVATPPQEMARTSYLATLTRPLTRQAAVGPLTWTRAATPQDAQRMLGDHALCYPPAEPETVLEPLYPDRLGEDFIALRTPGHSLPDYVPDDWATAAPTRLLAPTHQRAASPHPWTRTALTVLIETANRWRHVAEAQLYTLLTTHPHLAVAAGGAALIRLTEIRDIDVAVLEAIEPHLPRRSVDFAPAAAAIAKILTDHRLGRTDDPAERAHLCANLASVVLEAGLPEEALPHLIEATTIWRRLIMAERNHLPDLAISLNGLSGALSKLGRHVEAVAAAEEGAGIFRDMPQPVPALHGLVYAGLLQNLGISLSDLGDYERALAATQESVRLRRQLAETAGGADYQLSEFADALSSLGNRLWRLGQHTQALAPAQEAVGIYRQLARTSPDIYEPGLASCLNNLALRCFHLGRYSEGLPPAQEAVAIRRRLVRANRPAYLSVLAGSLDNLATLCANLRHSEEALDLTMEAVELYRQAARNNPAAHLKDLATALTNLANRLGRLQRHEQALDCIQQAVAHYSVLVETNPDAHLPDLGGALNNFGEILSCLGYDEQALARTHEAVDLFQGLAETNPDEYVPGLAASLNNLAVKLWALGHREQAMDRIRKAIGALRGLPPAGREAHLPLLAKLLSHLGDNLYQGQNFEQAVFAAQEMVEIYRRLAGVDTTAYQPHLAVALIDLGNSLGAVGQYGKSLAAFEEGMVLYAQVRDADPDAELPSSWGPPDQYSSCRS</sequence>
<dbReference type="PANTHER" id="PTHR19959">
    <property type="entry name" value="KINESIN LIGHT CHAIN"/>
    <property type="match status" value="1"/>
</dbReference>
<dbReference type="RefSeq" id="WP_351978525.1">
    <property type="nucleotide sequence ID" value="NZ_JBEPBX010000038.1"/>
</dbReference>
<keyword evidence="2" id="KW-1185">Reference proteome</keyword>
<evidence type="ECO:0000313" key="2">
    <source>
        <dbReference type="Proteomes" id="UP001445472"/>
    </source>
</evidence>
<comment type="caution">
    <text evidence="1">The sequence shown here is derived from an EMBL/GenBank/DDBJ whole genome shotgun (WGS) entry which is preliminary data.</text>
</comment>
<dbReference type="SUPFAM" id="SSF48452">
    <property type="entry name" value="TPR-like"/>
    <property type="match status" value="3"/>
</dbReference>
<dbReference type="Gene3D" id="3.40.50.300">
    <property type="entry name" value="P-loop containing nucleotide triphosphate hydrolases"/>
    <property type="match status" value="1"/>
</dbReference>
<dbReference type="InterPro" id="IPR011990">
    <property type="entry name" value="TPR-like_helical_dom_sf"/>
</dbReference>
<dbReference type="SMART" id="SM00028">
    <property type="entry name" value="TPR"/>
    <property type="match status" value="11"/>
</dbReference>
<dbReference type="EMBL" id="JBEPBX010000038">
    <property type="protein sequence ID" value="MER6617453.1"/>
    <property type="molecule type" value="Genomic_DNA"/>
</dbReference>
<dbReference type="InterPro" id="IPR027417">
    <property type="entry name" value="P-loop_NTPase"/>
</dbReference>